<dbReference type="GO" id="GO:0016740">
    <property type="term" value="F:transferase activity"/>
    <property type="evidence" value="ECO:0007669"/>
    <property type="project" value="UniProtKB-KW"/>
</dbReference>
<dbReference type="AlphaFoldDB" id="A0A7W9VZT5"/>
<sequence>MNLYNEIKKIKERGYNEASAQSKLGQDIILKAIHDSGMAKSTTIKGGVVMRSLSNNSRRATQDLDLDFICYSIGEESIRKFVEQLNCIKGLTIKLTGNITELNHQDYKGKRITISLVDTEETTISLKMDIGVQRDLSMKQDEYTFVLDFQEDTIKLLVNSPTQIFLEKLKSILRFGSQNTRYKDIFDICYLSDFIKIEQLNSFMPKYIYDDPTLHISSKDDILNRIHRIFHNSQYLNNLQKSEKNWLDITTEDAIDKILKCLQKLD</sequence>
<keyword evidence="1" id="KW-0808">Transferase</keyword>
<dbReference type="Gene3D" id="3.10.450.620">
    <property type="entry name" value="JHP933, nucleotidyltransferase-like core domain"/>
    <property type="match status" value="1"/>
</dbReference>
<dbReference type="EMBL" id="JACHHH010000001">
    <property type="protein sequence ID" value="MBB6040131.1"/>
    <property type="molecule type" value="Genomic_DNA"/>
</dbReference>
<protein>
    <submittedName>
        <fullName evidence="1">Putative nucleotidyltransferase component of viral defense system</fullName>
    </submittedName>
</protein>
<evidence type="ECO:0000313" key="2">
    <source>
        <dbReference type="Proteomes" id="UP000522163"/>
    </source>
</evidence>
<name>A0A7W9VZT5_9FIRM</name>
<dbReference type="RefSeq" id="WP_183681507.1">
    <property type="nucleotide sequence ID" value="NZ_JACHHH010000001.1"/>
</dbReference>
<evidence type="ECO:0000313" key="1">
    <source>
        <dbReference type="EMBL" id="MBB6040131.1"/>
    </source>
</evidence>
<organism evidence="1 2">
    <name type="scientific">Oribacterium sinus</name>
    <dbReference type="NCBI Taxonomy" id="237576"/>
    <lineage>
        <taxon>Bacteria</taxon>
        <taxon>Bacillati</taxon>
        <taxon>Bacillota</taxon>
        <taxon>Clostridia</taxon>
        <taxon>Lachnospirales</taxon>
        <taxon>Lachnospiraceae</taxon>
        <taxon>Oribacterium</taxon>
    </lineage>
</organism>
<proteinExistence type="predicted"/>
<gene>
    <name evidence="1" type="ORF">HNQ46_000092</name>
</gene>
<dbReference type="InterPro" id="IPR014942">
    <property type="entry name" value="AbiEii"/>
</dbReference>
<reference evidence="1 2" key="1">
    <citation type="submission" date="2020-08" db="EMBL/GenBank/DDBJ databases">
        <title>Genomic Encyclopedia of Type Strains, Phase IV (KMG-IV): sequencing the most valuable type-strain genomes for metagenomic binning, comparative biology and taxonomic classification.</title>
        <authorList>
            <person name="Goeker M."/>
        </authorList>
    </citation>
    <scope>NUCLEOTIDE SEQUENCE [LARGE SCALE GENOMIC DNA]</scope>
    <source>
        <strain evidence="1 2">DSM 17245</strain>
    </source>
</reference>
<dbReference type="GeneID" id="85013667"/>
<dbReference type="Pfam" id="PF08843">
    <property type="entry name" value="AbiEii"/>
    <property type="match status" value="1"/>
</dbReference>
<accession>A0A7W9VZT5</accession>
<dbReference type="Proteomes" id="UP000522163">
    <property type="component" value="Unassembled WGS sequence"/>
</dbReference>
<comment type="caution">
    <text evidence="1">The sequence shown here is derived from an EMBL/GenBank/DDBJ whole genome shotgun (WGS) entry which is preliminary data.</text>
</comment>